<evidence type="ECO:0000313" key="2">
    <source>
        <dbReference type="EMBL" id="OME89710.1"/>
    </source>
</evidence>
<dbReference type="GO" id="GO:0016740">
    <property type="term" value="F:transferase activity"/>
    <property type="evidence" value="ECO:0007669"/>
    <property type="project" value="UniProtKB-KW"/>
</dbReference>
<dbReference type="OrthoDB" id="9797603at2"/>
<dbReference type="InterPro" id="IPR002575">
    <property type="entry name" value="Aminoglycoside_PTrfase"/>
</dbReference>
<gene>
    <name evidence="2" type="ORF">BK123_25420</name>
</gene>
<dbReference type="RefSeq" id="WP_076325136.1">
    <property type="nucleotide sequence ID" value="NZ_MRTF01000009.1"/>
</dbReference>
<evidence type="ECO:0000313" key="3">
    <source>
        <dbReference type="Proteomes" id="UP000187074"/>
    </source>
</evidence>
<protein>
    <submittedName>
        <fullName evidence="2">Aminoglycoside phosphotransferase</fullName>
    </submittedName>
</protein>
<evidence type="ECO:0000259" key="1">
    <source>
        <dbReference type="Pfam" id="PF01636"/>
    </source>
</evidence>
<feature type="domain" description="Aminoglycoside phosphotransferase" evidence="1">
    <location>
        <begin position="18"/>
        <end position="257"/>
    </location>
</feature>
<dbReference type="PANTHER" id="PTHR21310">
    <property type="entry name" value="AMINOGLYCOSIDE PHOSPHOTRANSFERASE-RELATED-RELATED"/>
    <property type="match status" value="1"/>
</dbReference>
<dbReference type="Proteomes" id="UP000187074">
    <property type="component" value="Unassembled WGS sequence"/>
</dbReference>
<dbReference type="PANTHER" id="PTHR21310:SF15">
    <property type="entry name" value="AMINOGLYCOSIDE PHOSPHOTRANSFERASE DOMAIN-CONTAINING PROTEIN"/>
    <property type="match status" value="1"/>
</dbReference>
<dbReference type="EMBL" id="MRTF01000009">
    <property type="protein sequence ID" value="OME89710.1"/>
    <property type="molecule type" value="Genomic_DNA"/>
</dbReference>
<dbReference type="InterPro" id="IPR011009">
    <property type="entry name" value="Kinase-like_dom_sf"/>
</dbReference>
<dbReference type="Pfam" id="PF01636">
    <property type="entry name" value="APH"/>
    <property type="match status" value="1"/>
</dbReference>
<reference evidence="2 3" key="1">
    <citation type="submission" date="2016-11" db="EMBL/GenBank/DDBJ databases">
        <title>Paenibacillus species isolates.</title>
        <authorList>
            <person name="Beno S.M."/>
        </authorList>
    </citation>
    <scope>NUCLEOTIDE SEQUENCE [LARGE SCALE GENOMIC DNA]</scope>
    <source>
        <strain evidence="2 3">FSL F4-0100</strain>
    </source>
</reference>
<dbReference type="STRING" id="1401.BK123_25420"/>
<accession>A0A1R1AWC6</accession>
<dbReference type="Gene3D" id="3.90.1200.10">
    <property type="match status" value="1"/>
</dbReference>
<comment type="caution">
    <text evidence="2">The sequence shown here is derived from an EMBL/GenBank/DDBJ whole genome shotgun (WGS) entry which is preliminary data.</text>
</comment>
<name>A0A1R1AWC6_PAELA</name>
<dbReference type="Gene3D" id="3.30.200.150">
    <property type="match status" value="1"/>
</dbReference>
<keyword evidence="2" id="KW-0808">Transferase</keyword>
<organism evidence="2 3">
    <name type="scientific">Paenibacillus lautus</name>
    <name type="common">Bacillus lautus</name>
    <dbReference type="NCBI Taxonomy" id="1401"/>
    <lineage>
        <taxon>Bacteria</taxon>
        <taxon>Bacillati</taxon>
        <taxon>Bacillota</taxon>
        <taxon>Bacilli</taxon>
        <taxon>Bacillales</taxon>
        <taxon>Paenibacillaceae</taxon>
        <taxon>Paenibacillus</taxon>
    </lineage>
</organism>
<dbReference type="AlphaFoldDB" id="A0A1R1AWC6"/>
<dbReference type="InterPro" id="IPR051678">
    <property type="entry name" value="AGP_Transferase"/>
</dbReference>
<sequence length="305" mass="34823">MSLEDLITEIYGSPPLKIEPMSFGHTNQVYRVTLSDEQIILRTNYKPGVLEHTADNIAILSSLGLPVPRVIRTDVSLEQVPFAYMILEHFPGRDLRYELEGMTHEQLAKLAEQIIAFQRSVSELPRGTGFGWVPIGEQGPFSSWTQIIDRDIRNHIDNIIDDVTPETIVQLQTMKQRYTPYFNQVEPVCFLDDLTIKNVIVAEGELQGIVDFDWVCFGDPLYMIALTQTAVVSDIGDQGMAYVEALCRQWGANEEQRAMIDFYSVVHTLQFIGFHQREQNDACKQRMVSFILDKINSDTNENRMS</sequence>
<dbReference type="SUPFAM" id="SSF56112">
    <property type="entry name" value="Protein kinase-like (PK-like)"/>
    <property type="match status" value="1"/>
</dbReference>
<proteinExistence type="predicted"/>